<organism evidence="2 3">
    <name type="scientific">Meganyctiphanes norvegica</name>
    <name type="common">Northern krill</name>
    <name type="synonym">Thysanopoda norvegica</name>
    <dbReference type="NCBI Taxonomy" id="48144"/>
    <lineage>
        <taxon>Eukaryota</taxon>
        <taxon>Metazoa</taxon>
        <taxon>Ecdysozoa</taxon>
        <taxon>Arthropoda</taxon>
        <taxon>Crustacea</taxon>
        <taxon>Multicrustacea</taxon>
        <taxon>Malacostraca</taxon>
        <taxon>Eumalacostraca</taxon>
        <taxon>Eucarida</taxon>
        <taxon>Euphausiacea</taxon>
        <taxon>Euphausiidae</taxon>
        <taxon>Meganyctiphanes</taxon>
    </lineage>
</organism>
<dbReference type="AlphaFoldDB" id="A0AAV2SXT2"/>
<reference evidence="2 3" key="1">
    <citation type="submission" date="2024-05" db="EMBL/GenBank/DDBJ databases">
        <authorList>
            <person name="Wallberg A."/>
        </authorList>
    </citation>
    <scope>NUCLEOTIDE SEQUENCE [LARGE SCALE GENOMIC DNA]</scope>
</reference>
<keyword evidence="3" id="KW-1185">Reference proteome</keyword>
<name>A0AAV2SXT2_MEGNR</name>
<proteinExistence type="predicted"/>
<dbReference type="EMBL" id="CAXKWB010162105">
    <property type="protein sequence ID" value="CAL4250036.1"/>
    <property type="molecule type" value="Genomic_DNA"/>
</dbReference>
<feature type="region of interest" description="Disordered" evidence="1">
    <location>
        <begin position="96"/>
        <end position="135"/>
    </location>
</feature>
<feature type="compositionally biased region" description="Acidic residues" evidence="1">
    <location>
        <begin position="35"/>
        <end position="44"/>
    </location>
</feature>
<comment type="caution">
    <text evidence="2">The sequence shown here is derived from an EMBL/GenBank/DDBJ whole genome shotgun (WGS) entry which is preliminary data.</text>
</comment>
<evidence type="ECO:0000256" key="1">
    <source>
        <dbReference type="SAM" id="MobiDB-lite"/>
    </source>
</evidence>
<accession>A0AAV2SXT2</accession>
<feature type="compositionally biased region" description="Basic and acidic residues" evidence="1">
    <location>
        <begin position="106"/>
        <end position="120"/>
    </location>
</feature>
<feature type="compositionally biased region" description="Basic and acidic residues" evidence="1">
    <location>
        <begin position="19"/>
        <end position="29"/>
    </location>
</feature>
<gene>
    <name evidence="2" type="ORF">MNOR_LOCUS41636</name>
</gene>
<feature type="region of interest" description="Disordered" evidence="1">
    <location>
        <begin position="7"/>
        <end position="47"/>
    </location>
</feature>
<feature type="compositionally biased region" description="Acidic residues" evidence="1">
    <location>
        <begin position="125"/>
        <end position="135"/>
    </location>
</feature>
<sequence>MYAFVIRNENKSTAAKSNDSNDIKNRDEPASGSEWSDDDSDISNDEFYNLPEDFHARREEAIWKNVTSDFTSRNEIVTWLKQGNLRNLRIHVEENETDVEPMEIDEGGRDNGEHEARSRQGNESGDGDIEGMEYY</sequence>
<dbReference type="Proteomes" id="UP001497623">
    <property type="component" value="Unassembled WGS sequence"/>
</dbReference>
<feature type="non-terminal residue" evidence="2">
    <location>
        <position position="135"/>
    </location>
</feature>
<evidence type="ECO:0000313" key="2">
    <source>
        <dbReference type="EMBL" id="CAL4250036.1"/>
    </source>
</evidence>
<feature type="compositionally biased region" description="Acidic residues" evidence="1">
    <location>
        <begin position="96"/>
        <end position="105"/>
    </location>
</feature>
<evidence type="ECO:0000313" key="3">
    <source>
        <dbReference type="Proteomes" id="UP001497623"/>
    </source>
</evidence>
<protein>
    <submittedName>
        <fullName evidence="2">Uncharacterized protein</fullName>
    </submittedName>
</protein>